<keyword evidence="2" id="KW-1185">Reference proteome</keyword>
<dbReference type="EMBL" id="JAECZA010000002">
    <property type="protein sequence ID" value="MBH8571710.1"/>
    <property type="molecule type" value="Genomic_DNA"/>
</dbReference>
<proteinExistence type="predicted"/>
<sequence>MSAYRIADLFAQRVKDIAPLTHATELTKIIAVSFVCGLADPNLFPHADLAAASEVATALNSVA</sequence>
<protein>
    <submittedName>
        <fullName evidence="1">Uncharacterized protein</fullName>
    </submittedName>
</protein>
<gene>
    <name evidence="1" type="ORF">I8752_01435</name>
</gene>
<organism evidence="1 2">
    <name type="scientific">Dendronalium phyllosphericum CENA369</name>
    <dbReference type="NCBI Taxonomy" id="1725256"/>
    <lineage>
        <taxon>Bacteria</taxon>
        <taxon>Bacillati</taxon>
        <taxon>Cyanobacteriota</taxon>
        <taxon>Cyanophyceae</taxon>
        <taxon>Nostocales</taxon>
        <taxon>Nostocaceae</taxon>
        <taxon>Dendronalium</taxon>
        <taxon>Dendronalium phyllosphericum</taxon>
    </lineage>
</organism>
<comment type="caution">
    <text evidence="1">The sequence shown here is derived from an EMBL/GenBank/DDBJ whole genome shotgun (WGS) entry which is preliminary data.</text>
</comment>
<reference evidence="1 2" key="1">
    <citation type="journal article" date="2021" name="Int. J. Syst. Evol. Microbiol.">
        <title>Amazonocrinis nigriterrae gen. nov., sp. nov., Atlanticothrix silvestris gen. nov., sp. nov. and Dendronalium phyllosphericum gen. nov., sp. nov., nostocacean cyanobacteria from Brazilian environments.</title>
        <authorList>
            <person name="Alvarenga D.O."/>
            <person name="Andreote A.P.D."/>
            <person name="Branco L.H.Z."/>
            <person name="Delbaje E."/>
            <person name="Cruz R.B."/>
            <person name="Varani A.M."/>
            <person name="Fiore M.F."/>
        </authorList>
    </citation>
    <scope>NUCLEOTIDE SEQUENCE [LARGE SCALE GENOMIC DNA]</scope>
    <source>
        <strain evidence="1 2">CENA369</strain>
    </source>
</reference>
<dbReference type="Proteomes" id="UP000662314">
    <property type="component" value="Unassembled WGS sequence"/>
</dbReference>
<name>A0A8J7HX14_9NOST</name>
<dbReference type="RefSeq" id="WP_214430545.1">
    <property type="nucleotide sequence ID" value="NZ_CAWPUQ010000110.1"/>
</dbReference>
<dbReference type="AlphaFoldDB" id="A0A8J7HX14"/>
<evidence type="ECO:0000313" key="2">
    <source>
        <dbReference type="Proteomes" id="UP000662314"/>
    </source>
</evidence>
<accession>A0A8J7HX14</accession>
<evidence type="ECO:0000313" key="1">
    <source>
        <dbReference type="EMBL" id="MBH8571710.1"/>
    </source>
</evidence>